<feature type="transmembrane region" description="Helical" evidence="1">
    <location>
        <begin position="119"/>
        <end position="137"/>
    </location>
</feature>
<evidence type="ECO:0000256" key="1">
    <source>
        <dbReference type="SAM" id="Phobius"/>
    </source>
</evidence>
<keyword evidence="1" id="KW-1133">Transmembrane helix</keyword>
<feature type="transmembrane region" description="Helical" evidence="1">
    <location>
        <begin position="184"/>
        <end position="204"/>
    </location>
</feature>
<feature type="transmembrane region" description="Helical" evidence="1">
    <location>
        <begin position="245"/>
        <end position="268"/>
    </location>
</feature>
<feature type="transmembrane region" description="Helical" evidence="1">
    <location>
        <begin position="7"/>
        <end position="26"/>
    </location>
</feature>
<accession>A0A377PMT4</accession>
<protein>
    <recommendedName>
        <fullName evidence="4">Glucosyl transferase GtrII</fullName>
    </recommendedName>
</protein>
<feature type="transmembrane region" description="Helical" evidence="1">
    <location>
        <begin position="93"/>
        <end position="113"/>
    </location>
</feature>
<evidence type="ECO:0000313" key="2">
    <source>
        <dbReference type="EMBL" id="STQ81281.1"/>
    </source>
</evidence>
<dbReference type="RefSeq" id="WP_043494576.1">
    <property type="nucleotide sequence ID" value="NZ_CALJTU010000061.1"/>
</dbReference>
<sequence length="481" mass="54717">MLKKYQYHIVFFLLIISPYILSDMYYGDDLFRSQKGYFGWSDDGRYFAEQFYRVLSLGSSTLPDSYPIPLLISGAFFIFVFDKTLKNLNIDNSFISALLMAVMLSCPLLVANFSFRYDSAFMLLSIAFAILPFALCFKQKYLNFISSVIALSISISFYQASLNVFIGFSAATFFFLSIKKEEAIKLFLFAIKQISALGLSYLVYKYFLLKLSSQSEYANNFNKIIELNTIGFNKLLQNISQTKNLVTILLDSGMLLPFIICSVFLFSYSLFQSVIKRNLFIIPSLFITVIFLLLSISGVALLGENAKFYPRIFIGMSVLLLFFPMSIYLLSKNVRLTSVCAAIFIIPSLIINQTSVNSIKNELRMYDRISISIIQNLDSLGLKNIDKLLIIGSPDITRETMVNISAFPVIAEFLPYHINEGYDGGRFSLMKNGMQNITYPNKKTREIIQAKIKGFSPVFENKAYKIYIISNIVVVCFSKNN</sequence>
<evidence type="ECO:0000313" key="3">
    <source>
        <dbReference type="Proteomes" id="UP000254821"/>
    </source>
</evidence>
<feature type="transmembrane region" description="Helical" evidence="1">
    <location>
        <begin position="65"/>
        <end position="81"/>
    </location>
</feature>
<organism evidence="2 3">
    <name type="scientific">Hafnia alvei</name>
    <dbReference type="NCBI Taxonomy" id="569"/>
    <lineage>
        <taxon>Bacteria</taxon>
        <taxon>Pseudomonadati</taxon>
        <taxon>Pseudomonadota</taxon>
        <taxon>Gammaproteobacteria</taxon>
        <taxon>Enterobacterales</taxon>
        <taxon>Hafniaceae</taxon>
        <taxon>Hafnia</taxon>
    </lineage>
</organism>
<dbReference type="EMBL" id="UGHP01000001">
    <property type="protein sequence ID" value="STQ81281.1"/>
    <property type="molecule type" value="Genomic_DNA"/>
</dbReference>
<proteinExistence type="predicted"/>
<dbReference type="InterPro" id="IPR025686">
    <property type="entry name" value="Glucos_trans_II"/>
</dbReference>
<dbReference type="AlphaFoldDB" id="A0A377PMT4"/>
<feature type="transmembrane region" description="Helical" evidence="1">
    <location>
        <begin position="280"/>
        <end position="301"/>
    </location>
</feature>
<feature type="transmembrane region" description="Helical" evidence="1">
    <location>
        <begin position="308"/>
        <end position="330"/>
    </location>
</feature>
<dbReference type="Proteomes" id="UP000254821">
    <property type="component" value="Unassembled WGS sequence"/>
</dbReference>
<name>A0A377PMT4_HAFAL</name>
<keyword evidence="1" id="KW-0812">Transmembrane</keyword>
<feature type="transmembrane region" description="Helical" evidence="1">
    <location>
        <begin position="149"/>
        <end position="178"/>
    </location>
</feature>
<gene>
    <name evidence="2" type="ORF">NCTC8105_03461</name>
</gene>
<evidence type="ECO:0008006" key="4">
    <source>
        <dbReference type="Google" id="ProtNLM"/>
    </source>
</evidence>
<keyword evidence="1" id="KW-0472">Membrane</keyword>
<dbReference type="Pfam" id="PF14264">
    <property type="entry name" value="Glucos_trans_II"/>
    <property type="match status" value="1"/>
</dbReference>
<reference evidence="2 3" key="1">
    <citation type="submission" date="2018-06" db="EMBL/GenBank/DDBJ databases">
        <authorList>
            <consortium name="Pathogen Informatics"/>
            <person name="Doyle S."/>
        </authorList>
    </citation>
    <scope>NUCLEOTIDE SEQUENCE [LARGE SCALE GENOMIC DNA]</scope>
    <source>
        <strain evidence="2 3">NCTC8105</strain>
    </source>
</reference>
<feature type="transmembrane region" description="Helical" evidence="1">
    <location>
        <begin position="336"/>
        <end position="356"/>
    </location>
</feature>